<accession>A0ABQ6CY21</accession>
<keyword evidence="3" id="KW-1185">Reference proteome</keyword>
<name>A0ABQ6CY21_9HYPH</name>
<comment type="caution">
    <text evidence="2">The sequence shown here is derived from an EMBL/GenBank/DDBJ whole genome shotgun (WGS) entry which is preliminary data.</text>
</comment>
<dbReference type="InterPro" id="IPR029063">
    <property type="entry name" value="SAM-dependent_MTases_sf"/>
</dbReference>
<dbReference type="CDD" id="cd02440">
    <property type="entry name" value="AdoMet_MTases"/>
    <property type="match status" value="1"/>
</dbReference>
<proteinExistence type="predicted"/>
<organism evidence="2 3">
    <name type="scientific">Labrys miyagiensis</name>
    <dbReference type="NCBI Taxonomy" id="346912"/>
    <lineage>
        <taxon>Bacteria</taxon>
        <taxon>Pseudomonadati</taxon>
        <taxon>Pseudomonadota</taxon>
        <taxon>Alphaproteobacteria</taxon>
        <taxon>Hyphomicrobiales</taxon>
        <taxon>Xanthobacteraceae</taxon>
        <taxon>Labrys</taxon>
    </lineage>
</organism>
<reference evidence="3" key="1">
    <citation type="journal article" date="2019" name="Int. J. Syst. Evol. Microbiol.">
        <title>The Global Catalogue of Microorganisms (GCM) 10K type strain sequencing project: providing services to taxonomists for standard genome sequencing and annotation.</title>
        <authorList>
            <consortium name="The Broad Institute Genomics Platform"/>
            <consortium name="The Broad Institute Genome Sequencing Center for Infectious Disease"/>
            <person name="Wu L."/>
            <person name="Ma J."/>
        </authorList>
    </citation>
    <scope>NUCLEOTIDE SEQUENCE [LARGE SCALE GENOMIC DNA]</scope>
    <source>
        <strain evidence="3">NBRC 101365</strain>
    </source>
</reference>
<feature type="domain" description="Methyltransferase" evidence="1">
    <location>
        <begin position="42"/>
        <end position="133"/>
    </location>
</feature>
<evidence type="ECO:0000259" key="1">
    <source>
        <dbReference type="Pfam" id="PF13649"/>
    </source>
</evidence>
<dbReference type="EMBL" id="BSPC01000076">
    <property type="protein sequence ID" value="GLS23579.1"/>
    <property type="molecule type" value="Genomic_DNA"/>
</dbReference>
<dbReference type="SUPFAM" id="SSF53335">
    <property type="entry name" value="S-adenosyl-L-methionine-dependent methyltransferases"/>
    <property type="match status" value="1"/>
</dbReference>
<gene>
    <name evidence="2" type="ORF">GCM10007874_66000</name>
</gene>
<evidence type="ECO:0000313" key="3">
    <source>
        <dbReference type="Proteomes" id="UP001156882"/>
    </source>
</evidence>
<protein>
    <recommendedName>
        <fullName evidence="1">Methyltransferase domain-containing protein</fullName>
    </recommendedName>
</protein>
<dbReference type="InterPro" id="IPR041698">
    <property type="entry name" value="Methyltransf_25"/>
</dbReference>
<sequence>MFQTQWQIYRKVVDNNYLFHNDAYAALHQFLIDEQRAPFSFLDIACGDASPTFGALADTAVARYVGVDLSEYALELAARGTSLSCPCVFRHGDLADALTGWSEPMDVIWIGLSLHHFRAPQKLDLMRECRRIVGGSGKLAIYENAGPDGDTRDDWLARWDGQRPNWHTFTPAEWTTLRSHVHEYDFPETVSSWHELGRAAGFVTIRQLFASPTDLFRLFVFQA</sequence>
<dbReference type="Pfam" id="PF13649">
    <property type="entry name" value="Methyltransf_25"/>
    <property type="match status" value="1"/>
</dbReference>
<dbReference type="Proteomes" id="UP001156882">
    <property type="component" value="Unassembled WGS sequence"/>
</dbReference>
<dbReference type="Gene3D" id="3.40.50.150">
    <property type="entry name" value="Vaccinia Virus protein VP39"/>
    <property type="match status" value="1"/>
</dbReference>
<evidence type="ECO:0000313" key="2">
    <source>
        <dbReference type="EMBL" id="GLS23579.1"/>
    </source>
</evidence>